<feature type="domain" description="N-acetyltransferase" evidence="5">
    <location>
        <begin position="256"/>
        <end position="421"/>
    </location>
</feature>
<dbReference type="RefSeq" id="WP_350786420.1">
    <property type="nucleotide sequence ID" value="NZ_JBEPEK010000324.1"/>
</dbReference>
<evidence type="ECO:0000256" key="2">
    <source>
        <dbReference type="ARBA" id="ARBA00013064"/>
    </source>
</evidence>
<dbReference type="InterPro" id="IPR000387">
    <property type="entry name" value="Tyr_Pase_dom"/>
</dbReference>
<dbReference type="PROSITE" id="PS00383">
    <property type="entry name" value="TYR_PHOSPHATASE_1"/>
    <property type="match status" value="1"/>
</dbReference>
<organism evidence="6 7">
    <name type="scientific">Streptomyces hyaluromycini</name>
    <dbReference type="NCBI Taxonomy" id="1377993"/>
    <lineage>
        <taxon>Bacteria</taxon>
        <taxon>Bacillati</taxon>
        <taxon>Actinomycetota</taxon>
        <taxon>Actinomycetes</taxon>
        <taxon>Kitasatosporales</taxon>
        <taxon>Streptomycetaceae</taxon>
        <taxon>Streptomyces</taxon>
    </lineage>
</organism>
<comment type="similarity">
    <text evidence="1">Belongs to the protein-tyrosine phosphatase family.</text>
</comment>
<dbReference type="InterPro" id="IPR029021">
    <property type="entry name" value="Prot-tyrosine_phosphatase-like"/>
</dbReference>
<dbReference type="InterPro" id="IPR016130">
    <property type="entry name" value="Tyr_Pase_AS"/>
</dbReference>
<dbReference type="Gene3D" id="3.90.190.10">
    <property type="entry name" value="Protein tyrosine phosphatase superfamily"/>
    <property type="match status" value="1"/>
</dbReference>
<protein>
    <recommendedName>
        <fullName evidence="2">protein-tyrosine-phosphatase</fullName>
        <ecNumber evidence="2">3.1.3.48</ecNumber>
    </recommendedName>
</protein>
<comment type="caution">
    <text evidence="6">The sequence shown here is derived from an EMBL/GenBank/DDBJ whole genome shotgun (WGS) entry which is preliminary data.</text>
</comment>
<dbReference type="PROSITE" id="PS50056">
    <property type="entry name" value="TYR_PHOSPHATASE_2"/>
    <property type="match status" value="1"/>
</dbReference>
<dbReference type="InterPro" id="IPR016181">
    <property type="entry name" value="Acyl_CoA_acyltransferase"/>
</dbReference>
<dbReference type="PROSITE" id="PS51186">
    <property type="entry name" value="GNAT"/>
    <property type="match status" value="1"/>
</dbReference>
<gene>
    <name evidence="6" type="ORF">ABT404_33655</name>
</gene>
<accession>A0ABV1X5T5</accession>
<dbReference type="Proteomes" id="UP001474181">
    <property type="component" value="Unassembled WGS sequence"/>
</dbReference>
<evidence type="ECO:0000256" key="1">
    <source>
        <dbReference type="ARBA" id="ARBA00009580"/>
    </source>
</evidence>
<dbReference type="InterPro" id="IPR001763">
    <property type="entry name" value="Rhodanese-like_dom"/>
</dbReference>
<dbReference type="PROSITE" id="PS50206">
    <property type="entry name" value="RHODANESE_3"/>
    <property type="match status" value="1"/>
</dbReference>
<dbReference type="PANTHER" id="PTHR31126">
    <property type="entry name" value="TYROSINE-PROTEIN PHOSPHATASE"/>
    <property type="match status" value="1"/>
</dbReference>
<dbReference type="EMBL" id="JBEPEK010000324">
    <property type="protein sequence ID" value="MER7184358.1"/>
    <property type="molecule type" value="Genomic_DNA"/>
</dbReference>
<feature type="domain" description="Rhodanese" evidence="4">
    <location>
        <begin position="120"/>
        <end position="176"/>
    </location>
</feature>
<evidence type="ECO:0000259" key="3">
    <source>
        <dbReference type="PROSITE" id="PS50056"/>
    </source>
</evidence>
<keyword evidence="6" id="KW-0378">Hydrolase</keyword>
<feature type="domain" description="Tyrosine specific protein phosphatases" evidence="3">
    <location>
        <begin position="120"/>
        <end position="158"/>
    </location>
</feature>
<dbReference type="InterPro" id="IPR000182">
    <property type="entry name" value="GNAT_dom"/>
</dbReference>
<dbReference type="Pfam" id="PF13350">
    <property type="entry name" value="Y_phosphatase3"/>
    <property type="match status" value="1"/>
</dbReference>
<reference evidence="6 7" key="1">
    <citation type="submission" date="2024-06" db="EMBL/GenBank/DDBJ databases">
        <title>The Natural Products Discovery Center: Release of the First 8490 Sequenced Strains for Exploring Actinobacteria Biosynthetic Diversity.</title>
        <authorList>
            <person name="Kalkreuter E."/>
            <person name="Kautsar S.A."/>
            <person name="Yang D."/>
            <person name="Bader C.D."/>
            <person name="Teijaro C.N."/>
            <person name="Fluegel L."/>
            <person name="Davis C.M."/>
            <person name="Simpson J.R."/>
            <person name="Lauterbach L."/>
            <person name="Steele A.D."/>
            <person name="Gui C."/>
            <person name="Meng S."/>
            <person name="Li G."/>
            <person name="Viehrig K."/>
            <person name="Ye F."/>
            <person name="Su P."/>
            <person name="Kiefer A.F."/>
            <person name="Nichols A."/>
            <person name="Cepeda A.J."/>
            <person name="Yan W."/>
            <person name="Fan B."/>
            <person name="Jiang Y."/>
            <person name="Adhikari A."/>
            <person name="Zheng C.-J."/>
            <person name="Schuster L."/>
            <person name="Cowan T.M."/>
            <person name="Smanski M.J."/>
            <person name="Chevrette M.G."/>
            <person name="De Carvalho L.P.S."/>
            <person name="Shen B."/>
        </authorList>
    </citation>
    <scope>NUCLEOTIDE SEQUENCE [LARGE SCALE GENOMIC DNA]</scope>
    <source>
        <strain evidence="6 7">NPDC000234</strain>
    </source>
</reference>
<evidence type="ECO:0000259" key="5">
    <source>
        <dbReference type="PROSITE" id="PS51186"/>
    </source>
</evidence>
<dbReference type="InterPro" id="IPR026893">
    <property type="entry name" value="Tyr/Ser_Pase_IphP-type"/>
</dbReference>
<dbReference type="Gene3D" id="3.40.630.30">
    <property type="match status" value="1"/>
</dbReference>
<dbReference type="Pfam" id="PF13673">
    <property type="entry name" value="Acetyltransf_10"/>
    <property type="match status" value="1"/>
</dbReference>
<dbReference type="SUPFAM" id="SSF52799">
    <property type="entry name" value="(Phosphotyrosine protein) phosphatases II"/>
    <property type="match status" value="1"/>
</dbReference>
<proteinExistence type="inferred from homology"/>
<name>A0ABV1X5T5_9ACTN</name>
<sequence length="421" mass="47139">MDRHISFDGLHNFRDLGGYPAADGRRVRPGRLYRADSLGKLHQGTRDWDRFLSLGIRTVIDLRHPWEAEGRGRIPSDASFAYHHLSIEHRPYDQAALAPDIDPGPYLAERYMEVAEDGVQEIRRALELVARSAESDTPLVFHCASGKDRTGQLAALILALAGVPEPTVVEDYTLTELATPALLADWKARNEGREPTWLGFGRAPESAMRLFLSALKARYGSIEKYVTRALGLDADALRESLRTTLLEPRPTTWPQLSYRKATPSDARTLVRLRDSAALWQLARGIDQWKPGEKDETHFRTRMREGEVWLAHSGTHLAGAYELWWDDPAAWGPRPADAGYLHRLMTTPHTAPPGTGRHILTQAESRIAATGRPYARLDCLTSNPRLRTYYESAGYQAVGEQKAKDGGSGSPYSVTLMEKRLR</sequence>
<evidence type="ECO:0000259" key="4">
    <source>
        <dbReference type="PROSITE" id="PS50206"/>
    </source>
</evidence>
<evidence type="ECO:0000313" key="6">
    <source>
        <dbReference type="EMBL" id="MER7184358.1"/>
    </source>
</evidence>
<dbReference type="GO" id="GO:0004725">
    <property type="term" value="F:protein tyrosine phosphatase activity"/>
    <property type="evidence" value="ECO:0007669"/>
    <property type="project" value="UniProtKB-EC"/>
</dbReference>
<dbReference type="SUPFAM" id="SSF55729">
    <property type="entry name" value="Acyl-CoA N-acyltransferases (Nat)"/>
    <property type="match status" value="1"/>
</dbReference>
<keyword evidence="7" id="KW-1185">Reference proteome</keyword>
<evidence type="ECO:0000313" key="7">
    <source>
        <dbReference type="Proteomes" id="UP001474181"/>
    </source>
</evidence>
<dbReference type="EC" id="3.1.3.48" evidence="2"/>
<dbReference type="PANTHER" id="PTHR31126:SF1">
    <property type="entry name" value="TYROSINE SPECIFIC PROTEIN PHOSPHATASES DOMAIN-CONTAINING PROTEIN"/>
    <property type="match status" value="1"/>
</dbReference>